<feature type="non-terminal residue" evidence="2">
    <location>
        <position position="1"/>
    </location>
</feature>
<gene>
    <name evidence="2" type="ORF">TPC1_31563</name>
</gene>
<proteinExistence type="predicted"/>
<feature type="non-terminal residue" evidence="2">
    <location>
        <position position="341"/>
    </location>
</feature>
<feature type="region of interest" description="Disordered" evidence="1">
    <location>
        <begin position="310"/>
        <end position="341"/>
    </location>
</feature>
<dbReference type="InterPro" id="IPR036770">
    <property type="entry name" value="Ankyrin_rpt-contain_sf"/>
</dbReference>
<name>A0A146JWI4_9EUKA</name>
<accession>A0A146JWI4</accession>
<evidence type="ECO:0000313" key="2">
    <source>
        <dbReference type="EMBL" id="JAP88942.1"/>
    </source>
</evidence>
<reference evidence="2" key="1">
    <citation type="submission" date="2015-07" db="EMBL/GenBank/DDBJ databases">
        <title>Adaptation to a free-living lifestyle via gene acquisitions in the diplomonad Trepomonas sp. PC1.</title>
        <authorList>
            <person name="Xu F."/>
            <person name="Jerlstrom-Hultqvist J."/>
            <person name="Kolisko M."/>
            <person name="Simpson A.G.B."/>
            <person name="Roger A.J."/>
            <person name="Svard S.G."/>
            <person name="Andersson J.O."/>
        </authorList>
    </citation>
    <scope>NUCLEOTIDE SEQUENCE</scope>
    <source>
        <strain evidence="2">PC1</strain>
    </source>
</reference>
<organism evidence="2">
    <name type="scientific">Trepomonas sp. PC1</name>
    <dbReference type="NCBI Taxonomy" id="1076344"/>
    <lineage>
        <taxon>Eukaryota</taxon>
        <taxon>Metamonada</taxon>
        <taxon>Diplomonadida</taxon>
        <taxon>Hexamitidae</taxon>
        <taxon>Hexamitinae</taxon>
        <taxon>Trepomonas</taxon>
    </lineage>
</organism>
<dbReference type="AlphaFoldDB" id="A0A146JWI4"/>
<protein>
    <recommendedName>
        <fullName evidence="3">Ankyrin repeat-containing protein</fullName>
    </recommendedName>
</protein>
<evidence type="ECO:0000256" key="1">
    <source>
        <dbReference type="SAM" id="MobiDB-lite"/>
    </source>
</evidence>
<dbReference type="Gene3D" id="1.25.40.20">
    <property type="entry name" value="Ankyrin repeat-containing domain"/>
    <property type="match status" value="1"/>
</dbReference>
<evidence type="ECO:0008006" key="3">
    <source>
        <dbReference type="Google" id="ProtNLM"/>
    </source>
</evidence>
<sequence>FFKSNGDVYFDSIIHQKYLTFKKKYKKYVGTYESRENILQGMTGLLAAIYLNQQNIVEILLEKELLLKSMRKIQVKIQGSNEDTIEEILSPIQLAILTGNVNILQLICNYVGQSTQRIKQVSEASESGYRLIHFIILANNPAVFEFFQQQPFAFSIDEFREQPINPFILAVERSCPEAIQMMLAYYRKLDYQPLIEKYVDFQVIYEMMNQQLLQESLQRDKFDQVQTLINNLASGKLFSKPKKLKSLNFKEEDIQESDSDFQKLKIKKFQLKPTIDEFMSEIPKAVKQNGKQEKAKHKLCKIIVDRYSDRSKSVEEKSKQDVEEEYKSQQSEIPSYGQLLI</sequence>
<dbReference type="SUPFAM" id="SSF48403">
    <property type="entry name" value="Ankyrin repeat"/>
    <property type="match status" value="1"/>
</dbReference>
<feature type="compositionally biased region" description="Basic and acidic residues" evidence="1">
    <location>
        <begin position="310"/>
        <end position="327"/>
    </location>
</feature>
<dbReference type="EMBL" id="GDID01007664">
    <property type="protein sequence ID" value="JAP88942.1"/>
    <property type="molecule type" value="Transcribed_RNA"/>
</dbReference>